<dbReference type="RefSeq" id="WP_184135049.1">
    <property type="nucleotide sequence ID" value="NZ_JACHKT010000020.1"/>
</dbReference>
<dbReference type="InterPro" id="IPR001789">
    <property type="entry name" value="Sig_transdc_resp-reg_receiver"/>
</dbReference>
<dbReference type="Pfam" id="PF00072">
    <property type="entry name" value="Response_reg"/>
    <property type="match status" value="1"/>
</dbReference>
<dbReference type="SMART" id="SM00850">
    <property type="entry name" value="LytTR"/>
    <property type="match status" value="1"/>
</dbReference>
<dbReference type="PROSITE" id="PS50110">
    <property type="entry name" value="RESPONSE_REGULATORY"/>
    <property type="match status" value="1"/>
</dbReference>
<dbReference type="Gene3D" id="2.40.50.1020">
    <property type="entry name" value="LytTr DNA-binding domain"/>
    <property type="match status" value="1"/>
</dbReference>
<keyword evidence="4" id="KW-0238">DNA-binding</keyword>
<proteinExistence type="predicted"/>
<keyword evidence="5" id="KW-1185">Reference proteome</keyword>
<dbReference type="Proteomes" id="UP000524404">
    <property type="component" value="Unassembled WGS sequence"/>
</dbReference>
<dbReference type="GO" id="GO:0003677">
    <property type="term" value="F:DNA binding"/>
    <property type="evidence" value="ECO:0007669"/>
    <property type="project" value="UniProtKB-KW"/>
</dbReference>
<dbReference type="PROSITE" id="PS50930">
    <property type="entry name" value="HTH_LYTTR"/>
    <property type="match status" value="1"/>
</dbReference>
<dbReference type="Gene3D" id="3.40.50.2300">
    <property type="match status" value="1"/>
</dbReference>
<dbReference type="PANTHER" id="PTHR37299">
    <property type="entry name" value="TRANSCRIPTIONAL REGULATOR-RELATED"/>
    <property type="match status" value="1"/>
</dbReference>
<protein>
    <submittedName>
        <fullName evidence="4">DNA-binding LytR/AlgR family response regulator</fullName>
    </submittedName>
</protein>
<feature type="domain" description="Response regulatory" evidence="2">
    <location>
        <begin position="5"/>
        <end position="116"/>
    </location>
</feature>
<sequence length="239" mass="27473">MKILRCIVLEDEEPAQNLIRNYLSRISSIELLQVFDNAIEASNFLTHQTVDLIITDISMPHLSGLDFIRMLSPSPHVIIMTAHADYALESYDLDVIDYLKKPISFDRFKKSLEKVKRLYYTANNEDSHTSSETVVYVKEGSKMIKVNFNDIIYVEGLRDYIKIITDADRPIITHITMKKMVEILPPQSFMRVHKSYIIATDKISAIDGSNSLIELKNNVMIPMGQNYKETLMSKIKPIN</sequence>
<dbReference type="PANTHER" id="PTHR37299:SF1">
    <property type="entry name" value="STAGE 0 SPORULATION PROTEIN A HOMOLOG"/>
    <property type="match status" value="1"/>
</dbReference>
<evidence type="ECO:0000259" key="2">
    <source>
        <dbReference type="PROSITE" id="PS50110"/>
    </source>
</evidence>
<dbReference type="InterPro" id="IPR046947">
    <property type="entry name" value="LytR-like"/>
</dbReference>
<feature type="modified residue" description="4-aspartylphosphate" evidence="1">
    <location>
        <position position="56"/>
    </location>
</feature>
<dbReference type="AlphaFoldDB" id="A0A841EKU2"/>
<reference evidence="4 5" key="1">
    <citation type="submission" date="2020-08" db="EMBL/GenBank/DDBJ databases">
        <title>Functional genomics of gut bacteria from endangered species of beetles.</title>
        <authorList>
            <person name="Carlos-Shanley C."/>
        </authorList>
    </citation>
    <scope>NUCLEOTIDE SEQUENCE [LARGE SCALE GENOMIC DNA]</scope>
    <source>
        <strain evidence="4 5">S00070</strain>
    </source>
</reference>
<accession>A0A841EKU2</accession>
<evidence type="ECO:0000313" key="4">
    <source>
        <dbReference type="EMBL" id="MBB6004192.1"/>
    </source>
</evidence>
<evidence type="ECO:0000313" key="5">
    <source>
        <dbReference type="Proteomes" id="UP000524404"/>
    </source>
</evidence>
<dbReference type="InterPro" id="IPR007492">
    <property type="entry name" value="LytTR_DNA-bd_dom"/>
</dbReference>
<comment type="caution">
    <text evidence="4">The sequence shown here is derived from an EMBL/GenBank/DDBJ whole genome shotgun (WGS) entry which is preliminary data.</text>
</comment>
<dbReference type="SMART" id="SM00448">
    <property type="entry name" value="REC"/>
    <property type="match status" value="1"/>
</dbReference>
<gene>
    <name evidence="4" type="ORF">HNP25_002855</name>
</gene>
<dbReference type="EMBL" id="JACHKT010000020">
    <property type="protein sequence ID" value="MBB6004192.1"/>
    <property type="molecule type" value="Genomic_DNA"/>
</dbReference>
<evidence type="ECO:0000256" key="1">
    <source>
        <dbReference type="PROSITE-ProRule" id="PRU00169"/>
    </source>
</evidence>
<name>A0A841EKU2_9BACT</name>
<feature type="domain" description="HTH LytTR-type" evidence="3">
    <location>
        <begin position="135"/>
        <end position="207"/>
    </location>
</feature>
<keyword evidence="1" id="KW-0597">Phosphoprotein</keyword>
<dbReference type="InterPro" id="IPR011006">
    <property type="entry name" value="CheY-like_superfamily"/>
</dbReference>
<dbReference type="GO" id="GO:0000156">
    <property type="term" value="F:phosphorelay response regulator activity"/>
    <property type="evidence" value="ECO:0007669"/>
    <property type="project" value="InterPro"/>
</dbReference>
<dbReference type="Pfam" id="PF04397">
    <property type="entry name" value="LytTR"/>
    <property type="match status" value="1"/>
</dbReference>
<dbReference type="SUPFAM" id="SSF52172">
    <property type="entry name" value="CheY-like"/>
    <property type="match status" value="1"/>
</dbReference>
<evidence type="ECO:0000259" key="3">
    <source>
        <dbReference type="PROSITE" id="PS50930"/>
    </source>
</evidence>
<organism evidence="4 5">
    <name type="scientific">Arcicella rosea</name>
    <dbReference type="NCBI Taxonomy" id="502909"/>
    <lineage>
        <taxon>Bacteria</taxon>
        <taxon>Pseudomonadati</taxon>
        <taxon>Bacteroidota</taxon>
        <taxon>Cytophagia</taxon>
        <taxon>Cytophagales</taxon>
        <taxon>Flectobacillaceae</taxon>
        <taxon>Arcicella</taxon>
    </lineage>
</organism>